<dbReference type="PANTHER" id="PTHR30250:SF11">
    <property type="entry name" value="O-ANTIGEN TRANSPORTER-RELATED"/>
    <property type="match status" value="1"/>
</dbReference>
<feature type="transmembrane region" description="Helical" evidence="6">
    <location>
        <begin position="94"/>
        <end position="116"/>
    </location>
</feature>
<feature type="transmembrane region" description="Helical" evidence="6">
    <location>
        <begin position="227"/>
        <end position="250"/>
    </location>
</feature>
<organism evidence="7">
    <name type="scientific">uncultured Desulfobacteraceae bacterium</name>
    <dbReference type="NCBI Taxonomy" id="218296"/>
    <lineage>
        <taxon>Bacteria</taxon>
        <taxon>Pseudomonadati</taxon>
        <taxon>Thermodesulfobacteriota</taxon>
        <taxon>Desulfobacteria</taxon>
        <taxon>Desulfobacterales</taxon>
        <taxon>Desulfobacteraceae</taxon>
        <taxon>environmental samples</taxon>
    </lineage>
</organism>
<evidence type="ECO:0000313" key="7">
    <source>
        <dbReference type="EMBL" id="VEN75003.1"/>
    </source>
</evidence>
<feature type="transmembrane region" description="Helical" evidence="6">
    <location>
        <begin position="426"/>
        <end position="445"/>
    </location>
</feature>
<feature type="transmembrane region" description="Helical" evidence="6">
    <location>
        <begin position="23"/>
        <end position="42"/>
    </location>
</feature>
<comment type="subcellular location">
    <subcellularLocation>
        <location evidence="1">Cell membrane</location>
        <topology evidence="1">Multi-pass membrane protein</topology>
    </subcellularLocation>
</comment>
<feature type="transmembrane region" description="Helical" evidence="6">
    <location>
        <begin position="370"/>
        <end position="390"/>
    </location>
</feature>
<name>A0A484HNX7_9BACT</name>
<proteinExistence type="predicted"/>
<feature type="transmembrane region" description="Helical" evidence="6">
    <location>
        <begin position="451"/>
        <end position="471"/>
    </location>
</feature>
<keyword evidence="2" id="KW-1003">Cell membrane</keyword>
<reference evidence="7" key="1">
    <citation type="submission" date="2019-01" db="EMBL/GenBank/DDBJ databases">
        <authorList>
            <consortium name="Genoscope - CEA"/>
            <person name="William W."/>
        </authorList>
    </citation>
    <scope>NUCLEOTIDE SEQUENCE</scope>
    <source>
        <strain evidence="7">CR-1</strain>
    </source>
</reference>
<dbReference type="InterPro" id="IPR050833">
    <property type="entry name" value="Poly_Biosynth_Transport"/>
</dbReference>
<feature type="transmembrane region" description="Helical" evidence="6">
    <location>
        <begin position="262"/>
        <end position="282"/>
    </location>
</feature>
<evidence type="ECO:0000256" key="1">
    <source>
        <dbReference type="ARBA" id="ARBA00004651"/>
    </source>
</evidence>
<dbReference type="InterPro" id="IPR002797">
    <property type="entry name" value="Polysacc_synth"/>
</dbReference>
<feature type="transmembrane region" description="Helical" evidence="6">
    <location>
        <begin position="54"/>
        <end position="74"/>
    </location>
</feature>
<evidence type="ECO:0000256" key="5">
    <source>
        <dbReference type="ARBA" id="ARBA00023136"/>
    </source>
</evidence>
<dbReference type="EMBL" id="CAACVI010000045">
    <property type="protein sequence ID" value="VEN75003.1"/>
    <property type="molecule type" value="Genomic_DNA"/>
</dbReference>
<evidence type="ECO:0000256" key="6">
    <source>
        <dbReference type="SAM" id="Phobius"/>
    </source>
</evidence>
<feature type="transmembrane region" description="Helical" evidence="6">
    <location>
        <begin position="344"/>
        <end position="363"/>
    </location>
</feature>
<keyword evidence="5 6" id="KW-0472">Membrane</keyword>
<dbReference type="Pfam" id="PF01943">
    <property type="entry name" value="Polysacc_synt"/>
    <property type="match status" value="1"/>
</dbReference>
<evidence type="ECO:0000256" key="4">
    <source>
        <dbReference type="ARBA" id="ARBA00022989"/>
    </source>
</evidence>
<feature type="transmembrane region" description="Helical" evidence="6">
    <location>
        <begin position="172"/>
        <end position="194"/>
    </location>
</feature>
<evidence type="ECO:0008006" key="8">
    <source>
        <dbReference type="Google" id="ProtNLM"/>
    </source>
</evidence>
<feature type="transmembrane region" description="Helical" evidence="6">
    <location>
        <begin position="303"/>
        <end position="324"/>
    </location>
</feature>
<accession>A0A484HNX7</accession>
<evidence type="ECO:0000256" key="2">
    <source>
        <dbReference type="ARBA" id="ARBA00022475"/>
    </source>
</evidence>
<evidence type="ECO:0000256" key="3">
    <source>
        <dbReference type="ARBA" id="ARBA00022692"/>
    </source>
</evidence>
<feature type="transmembrane region" description="Helical" evidence="6">
    <location>
        <begin position="396"/>
        <end position="419"/>
    </location>
</feature>
<sequence>MNDPKNNIPISGKGIASVAKNSLHLFSGFGIVKLARFFYLLILARTLGAELYGIFGYATSWYMAFLGATGLGLGQVMAKEVGADPKKGGETVRLAWSVRAAVSLVAALICGASALFMEKNPDVARVMLIFSAALPGRAISIWADSAFNAYEKNQYFLRQQSVFRLLEFTSGAVFLLAGGKLSAIAFIHAVSWWAQGVFSLRLLKNRVAPIPLAPVFKGAGKLISKGLPVGLAAAMSMWAYQGILVLFRFLNSHQADMGQLVMVVQILFIMLHTNGLFFKASIPALSRSSKRKDSRDIFFCETVCRAAIVFGTAGGIIALAWGPWMIAAVFGPEYAHAGELIKTAIWIVIPGSCAAAFRSVLLAGSRYGRILAGAAIGAAVFTGSMFLLAPKMGAAGAVWAMAAGRVAAFLSLGAALFSLEKINVRFALIKPCLAAFFSVMVFFILRPLSASLAVFSALGALLAGVVFFCGISAEEKEIIYLTAKAIQTRKRVET</sequence>
<dbReference type="AlphaFoldDB" id="A0A484HNX7"/>
<gene>
    <name evidence="7" type="ORF">EPICR_50285</name>
</gene>
<dbReference type="GO" id="GO:0005886">
    <property type="term" value="C:plasma membrane"/>
    <property type="evidence" value="ECO:0007669"/>
    <property type="project" value="UniProtKB-SubCell"/>
</dbReference>
<keyword evidence="3 6" id="KW-0812">Transmembrane</keyword>
<protein>
    <recommendedName>
        <fullName evidence="8">Polysaccharide biosynthesis protein C-terminal domain-containing protein</fullName>
    </recommendedName>
</protein>
<keyword evidence="4 6" id="KW-1133">Transmembrane helix</keyword>
<dbReference type="PANTHER" id="PTHR30250">
    <property type="entry name" value="PST FAMILY PREDICTED COLANIC ACID TRANSPORTER"/>
    <property type="match status" value="1"/>
</dbReference>